<dbReference type="SUPFAM" id="SSF81383">
    <property type="entry name" value="F-box domain"/>
    <property type="match status" value="1"/>
</dbReference>
<dbReference type="EMBL" id="JAIXMP010000036">
    <property type="protein sequence ID" value="KAI9249251.1"/>
    <property type="molecule type" value="Genomic_DNA"/>
</dbReference>
<dbReference type="PROSITE" id="PS50181">
    <property type="entry name" value="FBOX"/>
    <property type="match status" value="1"/>
</dbReference>
<feature type="domain" description="F-box" evidence="1">
    <location>
        <begin position="139"/>
        <end position="186"/>
    </location>
</feature>
<organism evidence="2 3">
    <name type="scientific">Phascolomyces articulosus</name>
    <dbReference type="NCBI Taxonomy" id="60185"/>
    <lineage>
        <taxon>Eukaryota</taxon>
        <taxon>Fungi</taxon>
        <taxon>Fungi incertae sedis</taxon>
        <taxon>Mucoromycota</taxon>
        <taxon>Mucoromycotina</taxon>
        <taxon>Mucoromycetes</taxon>
        <taxon>Mucorales</taxon>
        <taxon>Lichtheimiaceae</taxon>
        <taxon>Phascolomyces</taxon>
    </lineage>
</organism>
<dbReference type="InterPro" id="IPR011990">
    <property type="entry name" value="TPR-like_helical_dom_sf"/>
</dbReference>
<evidence type="ECO:0000313" key="3">
    <source>
        <dbReference type="Proteomes" id="UP001209540"/>
    </source>
</evidence>
<dbReference type="Gene3D" id="1.25.40.10">
    <property type="entry name" value="Tetratricopeptide repeat domain"/>
    <property type="match status" value="1"/>
</dbReference>
<comment type="caution">
    <text evidence="2">The sequence shown here is derived from an EMBL/GenBank/DDBJ whole genome shotgun (WGS) entry which is preliminary data.</text>
</comment>
<dbReference type="AlphaFoldDB" id="A0AAD5P918"/>
<dbReference type="Pfam" id="PF12937">
    <property type="entry name" value="F-box-like"/>
    <property type="match status" value="1"/>
</dbReference>
<protein>
    <recommendedName>
        <fullName evidence="1">F-box domain-containing protein</fullName>
    </recommendedName>
</protein>
<dbReference type="InterPro" id="IPR036047">
    <property type="entry name" value="F-box-like_dom_sf"/>
</dbReference>
<accession>A0AAD5P918</accession>
<name>A0AAD5P918_9FUNG</name>
<proteinExistence type="predicted"/>
<dbReference type="SUPFAM" id="SSF48452">
    <property type="entry name" value="TPR-like"/>
    <property type="match status" value="1"/>
</dbReference>
<reference evidence="2" key="1">
    <citation type="journal article" date="2022" name="IScience">
        <title>Evolution of zygomycete secretomes and the origins of terrestrial fungal ecologies.</title>
        <authorList>
            <person name="Chang Y."/>
            <person name="Wang Y."/>
            <person name="Mondo S."/>
            <person name="Ahrendt S."/>
            <person name="Andreopoulos W."/>
            <person name="Barry K."/>
            <person name="Beard J."/>
            <person name="Benny G.L."/>
            <person name="Blankenship S."/>
            <person name="Bonito G."/>
            <person name="Cuomo C."/>
            <person name="Desiro A."/>
            <person name="Gervers K.A."/>
            <person name="Hundley H."/>
            <person name="Kuo A."/>
            <person name="LaButti K."/>
            <person name="Lang B.F."/>
            <person name="Lipzen A."/>
            <person name="O'Donnell K."/>
            <person name="Pangilinan J."/>
            <person name="Reynolds N."/>
            <person name="Sandor L."/>
            <person name="Smith M.E."/>
            <person name="Tsang A."/>
            <person name="Grigoriev I.V."/>
            <person name="Stajich J.E."/>
            <person name="Spatafora J.W."/>
        </authorList>
    </citation>
    <scope>NUCLEOTIDE SEQUENCE</scope>
    <source>
        <strain evidence="2">RSA 2281</strain>
    </source>
</reference>
<evidence type="ECO:0000313" key="2">
    <source>
        <dbReference type="EMBL" id="KAI9249251.1"/>
    </source>
</evidence>
<reference evidence="2" key="2">
    <citation type="submission" date="2023-02" db="EMBL/GenBank/DDBJ databases">
        <authorList>
            <consortium name="DOE Joint Genome Institute"/>
            <person name="Mondo S.J."/>
            <person name="Chang Y."/>
            <person name="Wang Y."/>
            <person name="Ahrendt S."/>
            <person name="Andreopoulos W."/>
            <person name="Barry K."/>
            <person name="Beard J."/>
            <person name="Benny G.L."/>
            <person name="Blankenship S."/>
            <person name="Bonito G."/>
            <person name="Cuomo C."/>
            <person name="Desiro A."/>
            <person name="Gervers K.A."/>
            <person name="Hundley H."/>
            <person name="Kuo A."/>
            <person name="LaButti K."/>
            <person name="Lang B.F."/>
            <person name="Lipzen A."/>
            <person name="O'Donnell K."/>
            <person name="Pangilinan J."/>
            <person name="Reynolds N."/>
            <person name="Sandor L."/>
            <person name="Smith M.W."/>
            <person name="Tsang A."/>
            <person name="Grigoriev I.V."/>
            <person name="Stajich J.E."/>
            <person name="Spatafora J.W."/>
        </authorList>
    </citation>
    <scope>NUCLEOTIDE SEQUENCE</scope>
    <source>
        <strain evidence="2">RSA 2281</strain>
    </source>
</reference>
<dbReference type="Proteomes" id="UP001209540">
    <property type="component" value="Unassembled WGS sequence"/>
</dbReference>
<dbReference type="Gene3D" id="1.20.1280.50">
    <property type="match status" value="1"/>
</dbReference>
<evidence type="ECO:0000259" key="1">
    <source>
        <dbReference type="PROSITE" id="PS50181"/>
    </source>
</evidence>
<sequence>MRHDIPNQWEEFFHNSKQSLENAAYQDAIAQCSLALDELTQKTVATLDVRAMAFGQSANYDQGMHDALQMIKLAPSFPKGYLRSGQLYAMQGKHQLAIDMYNQGIQAVIPLQSDNNNDPDYHQLFVQRQASLDQQNRRVDFITQLPFDILPKIMSYLLPYMCAVCVDVSHSWRSRIQQCSPIWRKLIIDHSDSDDAKIYHNLAHVSDQVRELSLRGFINHIPSEFLQTLATGHFTNLQSLALRRKLYLFYFIFGRKNKKEEI</sequence>
<keyword evidence="3" id="KW-1185">Reference proteome</keyword>
<dbReference type="InterPro" id="IPR001810">
    <property type="entry name" value="F-box_dom"/>
</dbReference>
<gene>
    <name evidence="2" type="ORF">BDA99DRAFT_224649</name>
</gene>